<dbReference type="eggNOG" id="KOG0032">
    <property type="taxonomic scope" value="Eukaryota"/>
</dbReference>
<dbReference type="CDD" id="cd00180">
    <property type="entry name" value="PKc"/>
    <property type="match status" value="1"/>
</dbReference>
<dbReference type="Gene3D" id="1.10.510.10">
    <property type="entry name" value="Transferase(Phosphotransferase) domain 1"/>
    <property type="match status" value="1"/>
</dbReference>
<dbReference type="GO" id="GO:0004674">
    <property type="term" value="F:protein serine/threonine kinase activity"/>
    <property type="evidence" value="ECO:0007669"/>
    <property type="project" value="TreeGrafter"/>
</dbReference>
<feature type="region of interest" description="Disordered" evidence="3">
    <location>
        <begin position="344"/>
        <end position="394"/>
    </location>
</feature>
<feature type="compositionally biased region" description="Acidic residues" evidence="3">
    <location>
        <begin position="364"/>
        <end position="375"/>
    </location>
</feature>
<dbReference type="AlphaFoldDB" id="D7FUX9"/>
<proteinExistence type="predicted"/>
<dbReference type="InterPro" id="IPR008271">
    <property type="entry name" value="Ser/Thr_kinase_AS"/>
</dbReference>
<feature type="domain" description="Protein kinase" evidence="4">
    <location>
        <begin position="123"/>
        <end position="521"/>
    </location>
</feature>
<dbReference type="PROSITE" id="PS50011">
    <property type="entry name" value="PROTEIN_KINASE_DOM"/>
    <property type="match status" value="1"/>
</dbReference>
<dbReference type="InParanoid" id="D7FUX9"/>
<dbReference type="GO" id="GO:0005737">
    <property type="term" value="C:cytoplasm"/>
    <property type="evidence" value="ECO:0007669"/>
    <property type="project" value="TreeGrafter"/>
</dbReference>
<evidence type="ECO:0000313" key="5">
    <source>
        <dbReference type="EMBL" id="CBJ31785.1"/>
    </source>
</evidence>
<sequence>MVPAFDERWAKPGSTVVANDRDDADEAFARASPQSWMQEKLGMLQLRLEIDGDLTRFQPPQVFVVNIEDGAVGSLLLTTTELFYSHQAILKSAGCFPNDLSMPLPCDVLRGSDFRISERYRCVADCKGQAQGGVGFIFEGLDMLDGSKVAVKFFHKSDDHAATTRTNMELITCLRLYHGLYSHCIDRRDNVDLCHLVRLHDVLVDAPIFEERNPNEGSGGGGGGGGRVAAGLSPSIFRATVIVFEWADGGDAHSLVREAGGGIPAADGARLFRQVLRGLRALHRRKIVHRDVKPENILLDDAGGFARLCDFGFAKHAPSVTPADLAGDPTTCYQAPERWQACGSPTAARAREKMAGETVVAGDNGEDDAGEDQDEGGGRGGGGGRDDCASGVPQRDETTETLFASDVFSAGVTLFVLVSYHAILARLATEAPCKDVGEADASSLPALNVFQHAVGGDMFGLLQGGTRNGGVQGRLWAYWEVYGLSLPQALRGLLDGVLHPVPGRRFSMEQAFDWMDSHPEMY</sequence>
<evidence type="ECO:0000256" key="1">
    <source>
        <dbReference type="ARBA" id="ARBA00022741"/>
    </source>
</evidence>
<organism evidence="5 6">
    <name type="scientific">Ectocarpus siliculosus</name>
    <name type="common">Brown alga</name>
    <name type="synonym">Conferva siliculosa</name>
    <dbReference type="NCBI Taxonomy" id="2880"/>
    <lineage>
        <taxon>Eukaryota</taxon>
        <taxon>Sar</taxon>
        <taxon>Stramenopiles</taxon>
        <taxon>Ochrophyta</taxon>
        <taxon>PX clade</taxon>
        <taxon>Phaeophyceae</taxon>
        <taxon>Ectocarpales</taxon>
        <taxon>Ectocarpaceae</taxon>
        <taxon>Ectocarpus</taxon>
    </lineage>
</organism>
<dbReference type="OrthoDB" id="626167at2759"/>
<protein>
    <recommendedName>
        <fullName evidence="4">Protein kinase domain-containing protein</fullName>
    </recommendedName>
</protein>
<reference evidence="5 6" key="1">
    <citation type="journal article" date="2010" name="Nature">
        <title>The Ectocarpus genome and the independent evolution of multicellularity in brown algae.</title>
        <authorList>
            <person name="Cock J.M."/>
            <person name="Sterck L."/>
            <person name="Rouze P."/>
            <person name="Scornet D."/>
            <person name="Allen A.E."/>
            <person name="Amoutzias G."/>
            <person name="Anthouard V."/>
            <person name="Artiguenave F."/>
            <person name="Aury J.M."/>
            <person name="Badger J.H."/>
            <person name="Beszteri B."/>
            <person name="Billiau K."/>
            <person name="Bonnet E."/>
            <person name="Bothwell J.H."/>
            <person name="Bowler C."/>
            <person name="Boyen C."/>
            <person name="Brownlee C."/>
            <person name="Carrano C.J."/>
            <person name="Charrier B."/>
            <person name="Cho G.Y."/>
            <person name="Coelho S.M."/>
            <person name="Collen J."/>
            <person name="Corre E."/>
            <person name="Da Silva C."/>
            <person name="Delage L."/>
            <person name="Delaroque N."/>
            <person name="Dittami S.M."/>
            <person name="Doulbeau S."/>
            <person name="Elias M."/>
            <person name="Farnham G."/>
            <person name="Gachon C.M."/>
            <person name="Gschloessl B."/>
            <person name="Heesch S."/>
            <person name="Jabbari K."/>
            <person name="Jubin C."/>
            <person name="Kawai H."/>
            <person name="Kimura K."/>
            <person name="Kloareg B."/>
            <person name="Kupper F.C."/>
            <person name="Lang D."/>
            <person name="Le Bail A."/>
            <person name="Leblanc C."/>
            <person name="Lerouge P."/>
            <person name="Lohr M."/>
            <person name="Lopez P.J."/>
            <person name="Martens C."/>
            <person name="Maumus F."/>
            <person name="Michel G."/>
            <person name="Miranda-Saavedra D."/>
            <person name="Morales J."/>
            <person name="Moreau H."/>
            <person name="Motomura T."/>
            <person name="Nagasato C."/>
            <person name="Napoli C.A."/>
            <person name="Nelson D.R."/>
            <person name="Nyvall-Collen P."/>
            <person name="Peters A.F."/>
            <person name="Pommier C."/>
            <person name="Potin P."/>
            <person name="Poulain J."/>
            <person name="Quesneville H."/>
            <person name="Read B."/>
            <person name="Rensing S.A."/>
            <person name="Ritter A."/>
            <person name="Rousvoal S."/>
            <person name="Samanta M."/>
            <person name="Samson G."/>
            <person name="Schroeder D.C."/>
            <person name="Segurens B."/>
            <person name="Strittmatter M."/>
            <person name="Tonon T."/>
            <person name="Tregear J.W."/>
            <person name="Valentin K."/>
            <person name="von Dassow P."/>
            <person name="Yamagishi T."/>
            <person name="Van de Peer Y."/>
            <person name="Wincker P."/>
        </authorList>
    </citation>
    <scope>NUCLEOTIDE SEQUENCE [LARGE SCALE GENOMIC DNA]</scope>
    <source>
        <strain evidence="6">Ec32 / CCAP1310/4</strain>
    </source>
</reference>
<dbReference type="GO" id="GO:0035556">
    <property type="term" value="P:intracellular signal transduction"/>
    <property type="evidence" value="ECO:0007669"/>
    <property type="project" value="TreeGrafter"/>
</dbReference>
<evidence type="ECO:0000256" key="3">
    <source>
        <dbReference type="SAM" id="MobiDB-lite"/>
    </source>
</evidence>
<dbReference type="PANTHER" id="PTHR24346">
    <property type="entry name" value="MAP/MICROTUBULE AFFINITY-REGULATING KINASE"/>
    <property type="match status" value="1"/>
</dbReference>
<dbReference type="PROSITE" id="PS00108">
    <property type="entry name" value="PROTEIN_KINASE_ST"/>
    <property type="match status" value="1"/>
</dbReference>
<dbReference type="GO" id="GO:0005524">
    <property type="term" value="F:ATP binding"/>
    <property type="evidence" value="ECO:0007669"/>
    <property type="project" value="UniProtKB-KW"/>
</dbReference>
<accession>D7FUX9</accession>
<dbReference type="SMART" id="SM00220">
    <property type="entry name" value="S_TKc"/>
    <property type="match status" value="1"/>
</dbReference>
<evidence type="ECO:0000259" key="4">
    <source>
        <dbReference type="PROSITE" id="PS50011"/>
    </source>
</evidence>
<dbReference type="PANTHER" id="PTHR24346:SF30">
    <property type="entry name" value="MATERNAL EMBRYONIC LEUCINE ZIPPER KINASE"/>
    <property type="match status" value="1"/>
</dbReference>
<dbReference type="InterPro" id="IPR011009">
    <property type="entry name" value="Kinase-like_dom_sf"/>
</dbReference>
<evidence type="ECO:0000256" key="2">
    <source>
        <dbReference type="ARBA" id="ARBA00022840"/>
    </source>
</evidence>
<dbReference type="SUPFAM" id="SSF56112">
    <property type="entry name" value="Protein kinase-like (PK-like)"/>
    <property type="match status" value="1"/>
</dbReference>
<feature type="compositionally biased region" description="Basic and acidic residues" evidence="3">
    <location>
        <begin position="384"/>
        <end position="394"/>
    </location>
</feature>
<name>D7FUX9_ECTSI</name>
<dbReference type="Pfam" id="PF00069">
    <property type="entry name" value="Pkinase"/>
    <property type="match status" value="1"/>
</dbReference>
<dbReference type="EMBL" id="FN648467">
    <property type="protein sequence ID" value="CBJ31785.1"/>
    <property type="molecule type" value="Genomic_DNA"/>
</dbReference>
<dbReference type="InterPro" id="IPR000719">
    <property type="entry name" value="Prot_kinase_dom"/>
</dbReference>
<keyword evidence="1" id="KW-0547">Nucleotide-binding</keyword>
<dbReference type="EMBL" id="FN649727">
    <property type="protein sequence ID" value="CBJ31785.1"/>
    <property type="molecule type" value="Genomic_DNA"/>
</dbReference>
<dbReference type="STRING" id="2880.D7FUX9"/>
<keyword evidence="2" id="KW-0067">ATP-binding</keyword>
<dbReference type="Proteomes" id="UP000002630">
    <property type="component" value="Linkage Group LG02"/>
</dbReference>
<evidence type="ECO:0000313" key="6">
    <source>
        <dbReference type="Proteomes" id="UP000002630"/>
    </source>
</evidence>
<gene>
    <name evidence="5" type="ORF">Esi_0282_0011</name>
</gene>
<keyword evidence="6" id="KW-1185">Reference proteome</keyword>